<proteinExistence type="predicted"/>
<dbReference type="GeneID" id="56214154"/>
<sequence length="315" mass="35738">MRILRSSAKLTFMNNTAPHKRIDTLEFEGFFYVTNGEVFAKGCRRCGGTGHYSFNGFDSICYLCNNVYELRLGDIFDNEAAAQKWCHERAVRKAQADRKREAERLAKIAKRDAAWQALKDAHPAVWDMLAGVLGGLVIPFEDNQQLPDVVERDNFVRSLADRLWSLDERPFTARQLEVLQEKAEKRATRKAEAAETPAPEGRVVVTGEIVGTKVVEGDYGTAYKVTVKDDRGFRVYVSLPKAQADEAFDKFYAEHEEAWNNGQVGYAVWFMGSDNEPERYKGLKGRRITFTAALERSRDDESFAFGKRPTKGAWL</sequence>
<evidence type="ECO:0000313" key="1">
    <source>
        <dbReference type="EMBL" id="QDP44085.1"/>
    </source>
</evidence>
<organism evidence="1 2">
    <name type="scientific">Microbacterium phage McGalleon</name>
    <dbReference type="NCBI Taxonomy" id="2590936"/>
    <lineage>
        <taxon>Viruses</taxon>
        <taxon>Duplodnaviria</taxon>
        <taxon>Heunggongvirae</taxon>
        <taxon>Uroviricota</taxon>
        <taxon>Caudoviricetes</taxon>
        <taxon>Ilzatvirus</taxon>
        <taxon>Ilzatvirus mcgalleon</taxon>
    </lineage>
</organism>
<gene>
    <name evidence="1" type="primary">33</name>
    <name evidence="1" type="ORF">SEA_MCGALLEON_33</name>
</gene>
<dbReference type="RefSeq" id="YP_009908609.1">
    <property type="nucleotide sequence ID" value="NC_049927.1"/>
</dbReference>
<reference evidence="1 2" key="1">
    <citation type="submission" date="2019-06" db="EMBL/GenBank/DDBJ databases">
        <authorList>
            <person name="Kirkpatrick B.L."/>
            <person name="Twichell C.M."/>
            <person name="Davis D.J."/>
            <person name="Hampton E.S."/>
            <person name="Nguyen T."/>
            <person name="Niekamp K.S."/>
            <person name="Riley K.M."/>
            <person name="Lawson J.L."/>
            <person name="Butela K.A."/>
            <person name="Garlena R.A."/>
            <person name="Russell D.A."/>
            <person name="Pope W.H."/>
            <person name="Jacobs-Sera D."/>
            <person name="Hatfull G.F."/>
        </authorList>
    </citation>
    <scope>NUCLEOTIDE SEQUENCE [LARGE SCALE GENOMIC DNA]</scope>
</reference>
<accession>A0A516KR07</accession>
<protein>
    <submittedName>
        <fullName evidence="1">Uncharacterized protein</fullName>
    </submittedName>
</protein>
<dbReference type="KEGG" id="vg:56214154"/>
<dbReference type="EMBL" id="MN062703">
    <property type="protein sequence ID" value="QDP44085.1"/>
    <property type="molecule type" value="Genomic_DNA"/>
</dbReference>
<keyword evidence="2" id="KW-1185">Reference proteome</keyword>
<dbReference type="Proteomes" id="UP000320771">
    <property type="component" value="Segment"/>
</dbReference>
<name>A0A516KR07_9CAUD</name>
<evidence type="ECO:0000313" key="2">
    <source>
        <dbReference type="Proteomes" id="UP000320771"/>
    </source>
</evidence>